<dbReference type="EMBL" id="CASHSV030000013">
    <property type="protein sequence ID" value="CAJ2636621.1"/>
    <property type="molecule type" value="Genomic_DNA"/>
</dbReference>
<evidence type="ECO:0000313" key="1">
    <source>
        <dbReference type="EMBL" id="CAJ2636621.1"/>
    </source>
</evidence>
<dbReference type="Proteomes" id="UP001177021">
    <property type="component" value="Unassembled WGS sequence"/>
</dbReference>
<accession>A0ACB0IVM3</accession>
<gene>
    <name evidence="1" type="ORF">MILVUS5_LOCUS7092</name>
</gene>
<sequence length="123" mass="14140">MPYSSDYIEGTQVYMDGVCHWFCFEDRPDEQCVVSFYLSNGEFFITPIPSDDDYFEFDETSWINLALLNRSIALFSYHEDTTFHISILGEFGMKESWTKLLTVGSLPCVKQPLGVGSKGEIFF</sequence>
<proteinExistence type="predicted"/>
<evidence type="ECO:0000313" key="2">
    <source>
        <dbReference type="Proteomes" id="UP001177021"/>
    </source>
</evidence>
<comment type="caution">
    <text evidence="1">The sequence shown here is derived from an EMBL/GenBank/DDBJ whole genome shotgun (WGS) entry which is preliminary data.</text>
</comment>
<name>A0ACB0IVM3_TRIPR</name>
<keyword evidence="2" id="KW-1185">Reference proteome</keyword>
<protein>
    <submittedName>
        <fullName evidence="1">Uncharacterized protein</fullName>
    </submittedName>
</protein>
<reference evidence="1" key="1">
    <citation type="submission" date="2023-10" db="EMBL/GenBank/DDBJ databases">
        <authorList>
            <person name="Rodriguez Cubillos JULIANA M."/>
            <person name="De Vega J."/>
        </authorList>
    </citation>
    <scope>NUCLEOTIDE SEQUENCE</scope>
</reference>
<organism evidence="1 2">
    <name type="scientific">Trifolium pratense</name>
    <name type="common">Red clover</name>
    <dbReference type="NCBI Taxonomy" id="57577"/>
    <lineage>
        <taxon>Eukaryota</taxon>
        <taxon>Viridiplantae</taxon>
        <taxon>Streptophyta</taxon>
        <taxon>Embryophyta</taxon>
        <taxon>Tracheophyta</taxon>
        <taxon>Spermatophyta</taxon>
        <taxon>Magnoliopsida</taxon>
        <taxon>eudicotyledons</taxon>
        <taxon>Gunneridae</taxon>
        <taxon>Pentapetalae</taxon>
        <taxon>rosids</taxon>
        <taxon>fabids</taxon>
        <taxon>Fabales</taxon>
        <taxon>Fabaceae</taxon>
        <taxon>Papilionoideae</taxon>
        <taxon>50 kb inversion clade</taxon>
        <taxon>NPAAA clade</taxon>
        <taxon>Hologalegina</taxon>
        <taxon>IRL clade</taxon>
        <taxon>Trifolieae</taxon>
        <taxon>Trifolium</taxon>
    </lineage>
</organism>